<dbReference type="GO" id="GO:0005634">
    <property type="term" value="C:nucleus"/>
    <property type="evidence" value="ECO:0007669"/>
    <property type="project" value="UniProtKB-SubCell"/>
</dbReference>
<evidence type="ECO:0000256" key="4">
    <source>
        <dbReference type="ARBA" id="ARBA00023163"/>
    </source>
</evidence>
<dbReference type="PANTHER" id="PTHR23349:SF72">
    <property type="entry name" value="HLH54F"/>
    <property type="match status" value="1"/>
</dbReference>
<dbReference type="InterPro" id="IPR011598">
    <property type="entry name" value="bHLH_dom"/>
</dbReference>
<keyword evidence="4" id="KW-0804">Transcription</keyword>
<feature type="compositionally biased region" description="Acidic residues" evidence="6">
    <location>
        <begin position="127"/>
        <end position="138"/>
    </location>
</feature>
<dbReference type="FunFam" id="4.10.280.10:FF:000010">
    <property type="entry name" value="Scleraxis bHLH transcription factor"/>
    <property type="match status" value="1"/>
</dbReference>
<feature type="compositionally biased region" description="Basic and acidic residues" evidence="6">
    <location>
        <begin position="146"/>
        <end position="159"/>
    </location>
</feature>
<organism evidence="8 9">
    <name type="scientific">Folsomia candida</name>
    <name type="common">Springtail</name>
    <dbReference type="NCBI Taxonomy" id="158441"/>
    <lineage>
        <taxon>Eukaryota</taxon>
        <taxon>Metazoa</taxon>
        <taxon>Ecdysozoa</taxon>
        <taxon>Arthropoda</taxon>
        <taxon>Hexapoda</taxon>
        <taxon>Collembola</taxon>
        <taxon>Entomobryomorpha</taxon>
        <taxon>Isotomoidea</taxon>
        <taxon>Isotomidae</taxon>
        <taxon>Proisotominae</taxon>
        <taxon>Folsomia</taxon>
    </lineage>
</organism>
<comment type="caution">
    <text evidence="8">The sequence shown here is derived from an EMBL/GenBank/DDBJ whole genome shotgun (WGS) entry which is preliminary data.</text>
</comment>
<dbReference type="AlphaFoldDB" id="A0A226F372"/>
<dbReference type="InterPro" id="IPR036638">
    <property type="entry name" value="HLH_DNA-bd_sf"/>
</dbReference>
<sequence>MPRRKKGSGKSGSGVSISINKGKPQQRNAANARERARMRVLSRAFCRLKTTLPWVPADTKLSKLDTLRLAASYIAHLKKELTDDSILSPDENLSHPEMTLTWPFGFNRPALLRGGGNGSSSLGGEGSEMDEEDEEEEGNSSGGCWEESHHPNGEKDCIHLDNPNQPTSSDLLEKHIHEMQLHQHESNNYNKCHPIIISNPNSADSCNNLAYNFHQVQRQQPHTHSSGMSYFQNDVIMSLS</sequence>
<feature type="compositionally biased region" description="Gly residues" evidence="6">
    <location>
        <begin position="113"/>
        <end position="126"/>
    </location>
</feature>
<evidence type="ECO:0000259" key="7">
    <source>
        <dbReference type="PROSITE" id="PS50888"/>
    </source>
</evidence>
<reference evidence="8 9" key="1">
    <citation type="submission" date="2015-12" db="EMBL/GenBank/DDBJ databases">
        <title>The genome of Folsomia candida.</title>
        <authorList>
            <person name="Faddeeva A."/>
            <person name="Derks M.F."/>
            <person name="Anvar Y."/>
            <person name="Smit S."/>
            <person name="Van Straalen N."/>
            <person name="Roelofs D."/>
        </authorList>
    </citation>
    <scope>NUCLEOTIDE SEQUENCE [LARGE SCALE GENOMIC DNA]</scope>
    <source>
        <strain evidence="8 9">VU population</strain>
        <tissue evidence="8">Whole body</tissue>
    </source>
</reference>
<dbReference type="PROSITE" id="PS50888">
    <property type="entry name" value="BHLH"/>
    <property type="match status" value="1"/>
</dbReference>
<dbReference type="SMART" id="SM00353">
    <property type="entry name" value="HLH"/>
    <property type="match status" value="1"/>
</dbReference>
<name>A0A226F372_FOLCA</name>
<dbReference type="GO" id="GO:0000981">
    <property type="term" value="F:DNA-binding transcription factor activity, RNA polymerase II-specific"/>
    <property type="evidence" value="ECO:0007669"/>
    <property type="project" value="TreeGrafter"/>
</dbReference>
<dbReference type="Gene3D" id="4.10.280.10">
    <property type="entry name" value="Helix-loop-helix DNA-binding domain"/>
    <property type="match status" value="1"/>
</dbReference>
<dbReference type="GO" id="GO:0046983">
    <property type="term" value="F:protein dimerization activity"/>
    <property type="evidence" value="ECO:0007669"/>
    <property type="project" value="InterPro"/>
</dbReference>
<evidence type="ECO:0000313" key="8">
    <source>
        <dbReference type="EMBL" id="OXA63800.1"/>
    </source>
</evidence>
<evidence type="ECO:0000256" key="5">
    <source>
        <dbReference type="ARBA" id="ARBA00023242"/>
    </source>
</evidence>
<keyword evidence="2" id="KW-0805">Transcription regulation</keyword>
<dbReference type="GO" id="GO:0000977">
    <property type="term" value="F:RNA polymerase II transcription regulatory region sequence-specific DNA binding"/>
    <property type="evidence" value="ECO:0007669"/>
    <property type="project" value="TreeGrafter"/>
</dbReference>
<dbReference type="OrthoDB" id="6233288at2759"/>
<gene>
    <name evidence="8" type="ORF">Fcan01_03732</name>
</gene>
<dbReference type="OMA" id="TWPFGFN"/>
<accession>A0A226F372</accession>
<dbReference type="SUPFAM" id="SSF47459">
    <property type="entry name" value="HLH, helix-loop-helix DNA-binding domain"/>
    <property type="match status" value="1"/>
</dbReference>
<comment type="subcellular location">
    <subcellularLocation>
        <location evidence="1">Nucleus</location>
    </subcellularLocation>
</comment>
<dbReference type="Proteomes" id="UP000198287">
    <property type="component" value="Unassembled WGS sequence"/>
</dbReference>
<dbReference type="EMBL" id="LNIX01000001">
    <property type="protein sequence ID" value="OXA63800.1"/>
    <property type="molecule type" value="Genomic_DNA"/>
</dbReference>
<evidence type="ECO:0000256" key="6">
    <source>
        <dbReference type="SAM" id="MobiDB-lite"/>
    </source>
</evidence>
<feature type="region of interest" description="Disordered" evidence="6">
    <location>
        <begin position="113"/>
        <end position="168"/>
    </location>
</feature>
<dbReference type="GO" id="GO:0032502">
    <property type="term" value="P:developmental process"/>
    <property type="evidence" value="ECO:0007669"/>
    <property type="project" value="TreeGrafter"/>
</dbReference>
<keyword evidence="9" id="KW-1185">Reference proteome</keyword>
<feature type="compositionally biased region" description="Low complexity" evidence="6">
    <location>
        <begin position="13"/>
        <end position="31"/>
    </location>
</feature>
<dbReference type="CDD" id="cd11423">
    <property type="entry name" value="bHLH_TS_musculin_like"/>
    <property type="match status" value="1"/>
</dbReference>
<dbReference type="InterPro" id="IPR050283">
    <property type="entry name" value="E-box_TF_Regulators"/>
</dbReference>
<evidence type="ECO:0000256" key="3">
    <source>
        <dbReference type="ARBA" id="ARBA00023125"/>
    </source>
</evidence>
<evidence type="ECO:0000313" key="9">
    <source>
        <dbReference type="Proteomes" id="UP000198287"/>
    </source>
</evidence>
<feature type="region of interest" description="Disordered" evidence="6">
    <location>
        <begin position="1"/>
        <end position="33"/>
    </location>
</feature>
<keyword evidence="3" id="KW-0238">DNA-binding</keyword>
<dbReference type="STRING" id="158441.A0A226F372"/>
<proteinExistence type="predicted"/>
<feature type="domain" description="BHLH" evidence="7">
    <location>
        <begin position="25"/>
        <end position="77"/>
    </location>
</feature>
<dbReference type="Pfam" id="PF00010">
    <property type="entry name" value="HLH"/>
    <property type="match status" value="1"/>
</dbReference>
<protein>
    <submittedName>
        <fullName evidence="8">Transcription factor 21</fullName>
    </submittedName>
</protein>
<dbReference type="PANTHER" id="PTHR23349">
    <property type="entry name" value="BASIC HELIX-LOOP-HELIX TRANSCRIPTION FACTOR, TWIST"/>
    <property type="match status" value="1"/>
</dbReference>
<evidence type="ECO:0000256" key="2">
    <source>
        <dbReference type="ARBA" id="ARBA00023015"/>
    </source>
</evidence>
<evidence type="ECO:0000256" key="1">
    <source>
        <dbReference type="ARBA" id="ARBA00004123"/>
    </source>
</evidence>
<keyword evidence="5" id="KW-0539">Nucleus</keyword>